<organism evidence="1 2">
    <name type="scientific">Chinchilla lanigera</name>
    <name type="common">Long-tailed chinchilla</name>
    <name type="synonym">Chinchilla villidera</name>
    <dbReference type="NCBI Taxonomy" id="34839"/>
    <lineage>
        <taxon>Eukaryota</taxon>
        <taxon>Metazoa</taxon>
        <taxon>Chordata</taxon>
        <taxon>Craniata</taxon>
        <taxon>Vertebrata</taxon>
        <taxon>Euteleostomi</taxon>
        <taxon>Mammalia</taxon>
        <taxon>Eutheria</taxon>
        <taxon>Euarchontoglires</taxon>
        <taxon>Glires</taxon>
        <taxon>Rodentia</taxon>
        <taxon>Hystricomorpha</taxon>
        <taxon>Chinchillidae</taxon>
        <taxon>Chinchilla</taxon>
    </lineage>
</organism>
<accession>A0A8C2V337</accession>
<proteinExistence type="predicted"/>
<dbReference type="GO" id="GO:0046847">
    <property type="term" value="P:filopodium assembly"/>
    <property type="evidence" value="ECO:0007669"/>
    <property type="project" value="TreeGrafter"/>
</dbReference>
<evidence type="ECO:0000313" key="2">
    <source>
        <dbReference type="Proteomes" id="UP000694398"/>
    </source>
</evidence>
<dbReference type="GO" id="GO:0001669">
    <property type="term" value="C:acrosomal vesicle"/>
    <property type="evidence" value="ECO:0007669"/>
    <property type="project" value="TreeGrafter"/>
</dbReference>
<dbReference type="PANTHER" id="PTHR23314:SF0">
    <property type="entry name" value="SPERM-ASSOCIATED ANTIGEN 6"/>
    <property type="match status" value="1"/>
</dbReference>
<reference evidence="1" key="1">
    <citation type="submission" date="2025-08" db="UniProtKB">
        <authorList>
            <consortium name="Ensembl"/>
        </authorList>
    </citation>
    <scope>IDENTIFICATION</scope>
</reference>
<dbReference type="GO" id="GO:0015630">
    <property type="term" value="C:microtubule cytoskeleton"/>
    <property type="evidence" value="ECO:0007669"/>
    <property type="project" value="TreeGrafter"/>
</dbReference>
<keyword evidence="2" id="KW-1185">Reference proteome</keyword>
<dbReference type="GO" id="GO:1990138">
    <property type="term" value="P:neuron projection extension"/>
    <property type="evidence" value="ECO:0007669"/>
    <property type="project" value="TreeGrafter"/>
</dbReference>
<dbReference type="GeneTree" id="ENSGT00900000141099"/>
<dbReference type="Proteomes" id="UP000694398">
    <property type="component" value="Unassembled WGS sequence"/>
</dbReference>
<dbReference type="GO" id="GO:0003351">
    <property type="term" value="P:epithelial cilium movement involved in extracellular fluid movement"/>
    <property type="evidence" value="ECO:0007669"/>
    <property type="project" value="TreeGrafter"/>
</dbReference>
<dbReference type="GO" id="GO:0097228">
    <property type="term" value="C:sperm principal piece"/>
    <property type="evidence" value="ECO:0007669"/>
    <property type="project" value="TreeGrafter"/>
</dbReference>
<protein>
    <recommendedName>
        <fullName evidence="3">Sperm associated antigen 6</fullName>
    </recommendedName>
</protein>
<dbReference type="InterPro" id="IPR000225">
    <property type="entry name" value="Armadillo"/>
</dbReference>
<reference evidence="1" key="2">
    <citation type="submission" date="2025-09" db="UniProtKB">
        <authorList>
            <consortium name="Ensembl"/>
        </authorList>
    </citation>
    <scope>IDENTIFICATION</scope>
</reference>
<dbReference type="PANTHER" id="PTHR23314">
    <property type="entry name" value="SPERM-ASSOCIATED ANTIGEN 6 ARMADILLO REPEAT-CONTAINING"/>
    <property type="match status" value="1"/>
</dbReference>
<dbReference type="Gene3D" id="1.25.10.10">
    <property type="entry name" value="Leucine-rich Repeat Variant"/>
    <property type="match status" value="2"/>
</dbReference>
<name>A0A8C2V337_CHILA</name>
<evidence type="ECO:0000313" key="1">
    <source>
        <dbReference type="Ensembl" id="ENSCLAP00000009573.1"/>
    </source>
</evidence>
<dbReference type="InterPro" id="IPR011989">
    <property type="entry name" value="ARM-like"/>
</dbReference>
<dbReference type="SMART" id="SM00185">
    <property type="entry name" value="ARM"/>
    <property type="match status" value="4"/>
</dbReference>
<dbReference type="Pfam" id="PF00514">
    <property type="entry name" value="Arm"/>
    <property type="match status" value="1"/>
</dbReference>
<dbReference type="Ensembl" id="ENSCLAT00000009702.1">
    <property type="protein sequence ID" value="ENSCLAP00000009573.1"/>
    <property type="gene ID" value="ENSCLAG00000006642.1"/>
</dbReference>
<dbReference type="GO" id="GO:0007288">
    <property type="term" value="P:sperm axoneme assembly"/>
    <property type="evidence" value="ECO:0007669"/>
    <property type="project" value="TreeGrafter"/>
</dbReference>
<sequence length="421" mass="45817">VISLLRPPLDVTAALVLGRLASYSNSLAEAVVGDILSQLVYSLAEQNFKNCFLAVAQAVVDCGLLDALVICLENFDPGVKEAAAWRLGCISRHSAELSQAVVDAGAVPFLVLCIQESEIALRRIAHILSDISKHSPELAQTVVDAGAIAHLVLSALHQIVKQSVDLAEMVVEAEVFPVVFTCLKGKDESMKKTLVLVSQFSQLIVNTGGVAAVTDARLPGITMLGCVAAHSENLAMAEIIFNGVPQLSVCLSKEPEDHIKAAAAWALGQIGQHTSEHAHAVAVINTLPVLLSLYMERFVIQIKSQRCKTTIKRTVGKCTYLPAPELFLYDVSSNTLNYVLGQFSKVLILFVTSSGLRKVQEIQAEPGSVLQEYISSINNCYSEEVYKIINTLFYIFMISLPAYLNLDAKFHWMYLTCIQII</sequence>
<dbReference type="AlphaFoldDB" id="A0A8C2V337"/>
<evidence type="ECO:0008006" key="3">
    <source>
        <dbReference type="Google" id="ProtNLM"/>
    </source>
</evidence>
<dbReference type="GO" id="GO:0005576">
    <property type="term" value="C:extracellular region"/>
    <property type="evidence" value="ECO:0007669"/>
    <property type="project" value="GOC"/>
</dbReference>
<dbReference type="SUPFAM" id="SSF48371">
    <property type="entry name" value="ARM repeat"/>
    <property type="match status" value="1"/>
</dbReference>
<dbReference type="InterPro" id="IPR016024">
    <property type="entry name" value="ARM-type_fold"/>
</dbReference>
<dbReference type="GO" id="GO:0005930">
    <property type="term" value="C:axoneme"/>
    <property type="evidence" value="ECO:0007669"/>
    <property type="project" value="TreeGrafter"/>
</dbReference>
<dbReference type="GO" id="GO:0008017">
    <property type="term" value="F:microtubule binding"/>
    <property type="evidence" value="ECO:0007669"/>
    <property type="project" value="TreeGrafter"/>
</dbReference>